<reference evidence="1" key="1">
    <citation type="submission" date="2021-05" db="EMBL/GenBank/DDBJ databases">
        <authorList>
            <person name="Alioto T."/>
            <person name="Alioto T."/>
            <person name="Gomez Garrido J."/>
        </authorList>
    </citation>
    <scope>NUCLEOTIDE SEQUENCE</scope>
</reference>
<accession>A0A8D8NIW4</accession>
<dbReference type="EMBL" id="HBUE01276923">
    <property type="protein sequence ID" value="CAG6566796.1"/>
    <property type="molecule type" value="Transcribed_RNA"/>
</dbReference>
<name>A0A8D8NIW4_CULPI</name>
<sequence length="113" mass="12557">MLGPLAHFASRAASENVSFFTDPEVGAQPGCCFQSERRGRFQEKLEKLKIPPATVDQPEYTKMKMVRTAGTVADFKNSKKITVAVSHSRLNLPKEAKIEMVRTAGTVVEFKKN</sequence>
<proteinExistence type="predicted"/>
<dbReference type="AlphaFoldDB" id="A0A8D8NIW4"/>
<protein>
    <submittedName>
        <fullName evidence="1">(northern house mosquito) hypothetical protein</fullName>
    </submittedName>
</protein>
<evidence type="ECO:0000313" key="1">
    <source>
        <dbReference type="EMBL" id="CAG6566796.1"/>
    </source>
</evidence>
<organism evidence="1">
    <name type="scientific">Culex pipiens</name>
    <name type="common">House mosquito</name>
    <dbReference type="NCBI Taxonomy" id="7175"/>
    <lineage>
        <taxon>Eukaryota</taxon>
        <taxon>Metazoa</taxon>
        <taxon>Ecdysozoa</taxon>
        <taxon>Arthropoda</taxon>
        <taxon>Hexapoda</taxon>
        <taxon>Insecta</taxon>
        <taxon>Pterygota</taxon>
        <taxon>Neoptera</taxon>
        <taxon>Endopterygota</taxon>
        <taxon>Diptera</taxon>
        <taxon>Nematocera</taxon>
        <taxon>Culicoidea</taxon>
        <taxon>Culicidae</taxon>
        <taxon>Culicinae</taxon>
        <taxon>Culicini</taxon>
        <taxon>Culex</taxon>
        <taxon>Culex</taxon>
    </lineage>
</organism>
<dbReference type="EMBL" id="HBUE01171471">
    <property type="protein sequence ID" value="CAG6515297.1"/>
    <property type="molecule type" value="Transcribed_RNA"/>
</dbReference>